<feature type="compositionally biased region" description="Basic and acidic residues" evidence="1">
    <location>
        <begin position="340"/>
        <end position="355"/>
    </location>
</feature>
<sequence length="496" mass="54682">MQPDQQSDANSDPLQAVGKAFDALLLTIYRLTNRHNDLKQHAEEMFQQYTNVTRQLAPQDKPHAMEVQQRLLDQQKELSLGLVHNKSRIEEQSLNSMDVIKTLVSHQNVDENATRAIVAGVKGYKALLRTQDNLSQISSNCILARGPDPSVCLEQDFTTNGTQGSLHCPFSKPKMSQNPADGSDAPKIQVDTCGNDLDPIKADQEERRSSTTPSARTRTSSGQCPVSRCPIRYMDKHSPEEIAEYVERHKHEIPRSHAICVKRYQRDPQNMRLLDAKYGGLANMINGLSVKHQAFLPNRQTDGDDQGSTSASTQRVEQWAENVHPANPGPSPPTETEDDENRKGHFDRPLREVRVGESPSRPWGIPVPITQQADASALPGSPPAPMSPESHPAPPDKVADVPKNPAGRCPFGHGASNPAPKPEEAAIPPKPDAPWPGWAQKDIDNAMKPNISQADPAKSERTSQPANVIFSGPVFFGYSAEETARFMQQLQDWGKS</sequence>
<feature type="compositionally biased region" description="Polar residues" evidence="1">
    <location>
        <begin position="306"/>
        <end position="316"/>
    </location>
</feature>
<evidence type="ECO:0000313" key="3">
    <source>
        <dbReference type="Proteomes" id="UP001150941"/>
    </source>
</evidence>
<dbReference type="AlphaFoldDB" id="A0A9W9NS65"/>
<accession>A0A9W9NS65</accession>
<dbReference type="Proteomes" id="UP001150941">
    <property type="component" value="Unassembled WGS sequence"/>
</dbReference>
<feature type="region of interest" description="Disordered" evidence="1">
    <location>
        <begin position="170"/>
        <end position="228"/>
    </location>
</feature>
<dbReference type="GeneID" id="83202928"/>
<reference evidence="2" key="2">
    <citation type="journal article" date="2023" name="IMA Fungus">
        <title>Comparative genomic study of the Penicillium genus elucidates a diverse pangenome and 15 lateral gene transfer events.</title>
        <authorList>
            <person name="Petersen C."/>
            <person name="Sorensen T."/>
            <person name="Nielsen M.R."/>
            <person name="Sondergaard T.E."/>
            <person name="Sorensen J.L."/>
            <person name="Fitzpatrick D.A."/>
            <person name="Frisvad J.C."/>
            <person name="Nielsen K.L."/>
        </authorList>
    </citation>
    <scope>NUCLEOTIDE SEQUENCE</scope>
    <source>
        <strain evidence="2">IBT 19713</strain>
    </source>
</reference>
<evidence type="ECO:0000256" key="1">
    <source>
        <dbReference type="SAM" id="MobiDB-lite"/>
    </source>
</evidence>
<reference evidence="2" key="1">
    <citation type="submission" date="2022-11" db="EMBL/GenBank/DDBJ databases">
        <authorList>
            <person name="Petersen C."/>
        </authorList>
    </citation>
    <scope>NUCLEOTIDE SEQUENCE</scope>
    <source>
        <strain evidence="2">IBT 19713</strain>
    </source>
</reference>
<proteinExistence type="predicted"/>
<keyword evidence="3" id="KW-1185">Reference proteome</keyword>
<organism evidence="2 3">
    <name type="scientific">Penicillium chermesinum</name>
    <dbReference type="NCBI Taxonomy" id="63820"/>
    <lineage>
        <taxon>Eukaryota</taxon>
        <taxon>Fungi</taxon>
        <taxon>Dikarya</taxon>
        <taxon>Ascomycota</taxon>
        <taxon>Pezizomycotina</taxon>
        <taxon>Eurotiomycetes</taxon>
        <taxon>Eurotiomycetidae</taxon>
        <taxon>Eurotiales</taxon>
        <taxon>Aspergillaceae</taxon>
        <taxon>Penicillium</taxon>
    </lineage>
</organism>
<feature type="compositionally biased region" description="Low complexity" evidence="1">
    <location>
        <begin position="210"/>
        <end position="221"/>
    </location>
</feature>
<feature type="compositionally biased region" description="Pro residues" evidence="1">
    <location>
        <begin position="380"/>
        <end position="395"/>
    </location>
</feature>
<name>A0A9W9NS65_9EURO</name>
<comment type="caution">
    <text evidence="2">The sequence shown here is derived from an EMBL/GenBank/DDBJ whole genome shotgun (WGS) entry which is preliminary data.</text>
</comment>
<gene>
    <name evidence="2" type="ORF">N7468_006329</name>
</gene>
<protein>
    <submittedName>
        <fullName evidence="2">Uncharacterized protein</fullName>
    </submittedName>
</protein>
<feature type="region of interest" description="Disordered" evidence="1">
    <location>
        <begin position="297"/>
        <end position="442"/>
    </location>
</feature>
<feature type="compositionally biased region" description="Basic and acidic residues" evidence="1">
    <location>
        <begin position="198"/>
        <end position="209"/>
    </location>
</feature>
<dbReference type="EMBL" id="JAPQKS010000005">
    <property type="protein sequence ID" value="KAJ5225104.1"/>
    <property type="molecule type" value="Genomic_DNA"/>
</dbReference>
<dbReference type="RefSeq" id="XP_058328515.1">
    <property type="nucleotide sequence ID" value="XM_058475625.1"/>
</dbReference>
<dbReference type="OrthoDB" id="5343576at2759"/>
<evidence type="ECO:0000313" key="2">
    <source>
        <dbReference type="EMBL" id="KAJ5225104.1"/>
    </source>
</evidence>